<dbReference type="AlphaFoldDB" id="N1U6Q7"/>
<proteinExistence type="predicted"/>
<evidence type="ECO:0000313" key="1">
    <source>
        <dbReference type="EMBL" id="EMY14717.1"/>
    </source>
</evidence>
<reference evidence="1 2" key="1">
    <citation type="submission" date="2013-02" db="EMBL/GenBank/DDBJ databases">
        <authorList>
            <person name="Harkins D.M."/>
            <person name="Durkin A.S."/>
            <person name="Brinkac L.M."/>
            <person name="Haft D.H."/>
            <person name="Selengut J.D."/>
            <person name="Sanka R."/>
            <person name="DePew J."/>
            <person name="Purushe J."/>
            <person name="Haake D.A."/>
            <person name="Matsunaga J."/>
            <person name="Vinetz J.M."/>
            <person name="Sutton G.G."/>
            <person name="Nierman W.C."/>
            <person name="Fouts D.E."/>
        </authorList>
    </citation>
    <scope>NUCLEOTIDE SEQUENCE [LARGE SCALE GENOMIC DNA]</scope>
    <source>
        <strain evidence="1 2">Ecochallenge</strain>
    </source>
</reference>
<gene>
    <name evidence="1" type="ORF">LEP1GSC043_0347</name>
</gene>
<accession>N1U6Q7</accession>
<sequence length="61" mass="6587">MGPSLFHRGFVGIPTDFSSDPSTVGKVMAVTPTQLGIQGAIPQNFKFLEKGIITILERNLI</sequence>
<dbReference type="Proteomes" id="UP000012249">
    <property type="component" value="Unassembled WGS sequence"/>
</dbReference>
<evidence type="ECO:0000313" key="2">
    <source>
        <dbReference type="Proteomes" id="UP000012249"/>
    </source>
</evidence>
<organism evidence="1 2">
    <name type="scientific">Leptospira weilii str. Ecochallenge</name>
    <dbReference type="NCBI Taxonomy" id="1049986"/>
    <lineage>
        <taxon>Bacteria</taxon>
        <taxon>Pseudomonadati</taxon>
        <taxon>Spirochaetota</taxon>
        <taxon>Spirochaetia</taxon>
        <taxon>Leptospirales</taxon>
        <taxon>Leptospiraceae</taxon>
        <taxon>Leptospira</taxon>
    </lineage>
</organism>
<comment type="caution">
    <text evidence="1">The sequence shown here is derived from an EMBL/GenBank/DDBJ whole genome shotgun (WGS) entry which is preliminary data.</text>
</comment>
<name>N1U6Q7_9LEPT</name>
<dbReference type="EMBL" id="AHMI02000143">
    <property type="protein sequence ID" value="EMY14717.1"/>
    <property type="molecule type" value="Genomic_DNA"/>
</dbReference>
<protein>
    <submittedName>
        <fullName evidence="1">Uncharacterized protein</fullName>
    </submittedName>
</protein>